<dbReference type="EMBL" id="CAJFDI010000003">
    <property type="protein sequence ID" value="CAD5222621.1"/>
    <property type="molecule type" value="Genomic_DNA"/>
</dbReference>
<dbReference type="AlphaFoldDB" id="A0A1I7SR70"/>
<evidence type="ECO:0000313" key="3">
    <source>
        <dbReference type="Proteomes" id="UP000095284"/>
    </source>
</evidence>
<feature type="chain" id="PRO_5036022209" evidence="1">
    <location>
        <begin position="21"/>
        <end position="85"/>
    </location>
</feature>
<keyword evidence="1" id="KW-0732">Signal</keyword>
<reference evidence="5" key="1">
    <citation type="submission" date="2016-11" db="UniProtKB">
        <authorList>
            <consortium name="WormBaseParasite"/>
        </authorList>
    </citation>
    <scope>IDENTIFICATION</scope>
</reference>
<organism evidence="3 5">
    <name type="scientific">Bursaphelenchus xylophilus</name>
    <name type="common">Pinewood nematode worm</name>
    <name type="synonym">Aphelenchoides xylophilus</name>
    <dbReference type="NCBI Taxonomy" id="6326"/>
    <lineage>
        <taxon>Eukaryota</taxon>
        <taxon>Metazoa</taxon>
        <taxon>Ecdysozoa</taxon>
        <taxon>Nematoda</taxon>
        <taxon>Chromadorea</taxon>
        <taxon>Rhabditida</taxon>
        <taxon>Tylenchina</taxon>
        <taxon>Tylenchomorpha</taxon>
        <taxon>Aphelenchoidea</taxon>
        <taxon>Aphelenchoididae</taxon>
        <taxon>Bursaphelenchus</taxon>
    </lineage>
</organism>
<evidence type="ECO:0000256" key="1">
    <source>
        <dbReference type="SAM" id="SignalP"/>
    </source>
</evidence>
<dbReference type="EMBL" id="CAJFCV020000003">
    <property type="protein sequence ID" value="CAG9110916.1"/>
    <property type="molecule type" value="Genomic_DNA"/>
</dbReference>
<evidence type="ECO:0000313" key="4">
    <source>
        <dbReference type="Proteomes" id="UP000659654"/>
    </source>
</evidence>
<protein>
    <submittedName>
        <fullName evidence="2">(pine wood nematode) hypothetical protein</fullName>
    </submittedName>
</protein>
<dbReference type="Proteomes" id="UP000582659">
    <property type="component" value="Unassembled WGS sequence"/>
</dbReference>
<evidence type="ECO:0000313" key="2">
    <source>
        <dbReference type="EMBL" id="CAD5222621.1"/>
    </source>
</evidence>
<evidence type="ECO:0000313" key="5">
    <source>
        <dbReference type="WBParaSite" id="BXY_1553400.1"/>
    </source>
</evidence>
<sequence length="85" mass="9912">MRLLHIPLISLLVLFSLVWAEYTCESDSDCVKEDLGIYYCQTSFEGSTFYGARCNYFAPAKMNLCDFYCMVPYEEERCPRGFLAY</sequence>
<dbReference type="WBParaSite" id="BXY_1553400.1">
    <property type="protein sequence ID" value="BXY_1553400.1"/>
    <property type="gene ID" value="BXY_1553400"/>
</dbReference>
<keyword evidence="4" id="KW-1185">Reference proteome</keyword>
<dbReference type="Proteomes" id="UP000095284">
    <property type="component" value="Unplaced"/>
</dbReference>
<accession>A0A1I7SR70</accession>
<gene>
    <name evidence="2" type="ORF">BXYJ_LOCUS7570</name>
</gene>
<feature type="signal peptide" evidence="1">
    <location>
        <begin position="1"/>
        <end position="20"/>
    </location>
</feature>
<dbReference type="Proteomes" id="UP000659654">
    <property type="component" value="Unassembled WGS sequence"/>
</dbReference>
<name>A0A1I7SR70_BURXY</name>
<reference evidence="2" key="2">
    <citation type="submission" date="2020-09" db="EMBL/GenBank/DDBJ databases">
        <authorList>
            <person name="Kikuchi T."/>
        </authorList>
    </citation>
    <scope>NUCLEOTIDE SEQUENCE</scope>
    <source>
        <strain evidence="2">Ka4C1</strain>
    </source>
</reference>
<proteinExistence type="predicted"/>